<keyword evidence="4" id="KW-0328">Glycosyltransferase</keyword>
<evidence type="ECO:0000256" key="4">
    <source>
        <dbReference type="ARBA" id="ARBA00022676"/>
    </source>
</evidence>
<dbReference type="EC" id="2.4.2.3" evidence="2"/>
<dbReference type="InterPro" id="IPR000845">
    <property type="entry name" value="Nucleoside_phosphorylase_d"/>
</dbReference>
<reference evidence="8 9" key="1">
    <citation type="journal article" date="2015" name="J. Biotechnol.">
        <title>Complete genome sequence of a malodorant-producing acetogen, Clostridium scatologenes ATCC 25775(T).</title>
        <authorList>
            <person name="Zhu Z."/>
            <person name="Guo T."/>
            <person name="Zheng H."/>
            <person name="Song T."/>
            <person name="Ouyang P."/>
            <person name="Xie J."/>
        </authorList>
    </citation>
    <scope>NUCLEOTIDE SEQUENCE [LARGE SCALE GENOMIC DNA]</scope>
    <source>
        <strain evidence="8 9">ATCC 25775</strain>
    </source>
</reference>
<dbReference type="Gene3D" id="3.40.50.1580">
    <property type="entry name" value="Nucleoside phosphorylase domain"/>
    <property type="match status" value="1"/>
</dbReference>
<feature type="domain" description="Nucleoside phosphorylase" evidence="7">
    <location>
        <begin position="17"/>
        <end position="202"/>
    </location>
</feature>
<accession>A0A0E3JZV0</accession>
<dbReference type="HOGENOM" id="CLU_068457_0_1_9"/>
<dbReference type="AlphaFoldDB" id="A0A0E3JZV0"/>
<comment type="catalytic activity">
    <reaction evidence="6">
        <text>uridine + phosphate = alpha-D-ribose 1-phosphate + uracil</text>
        <dbReference type="Rhea" id="RHEA:24388"/>
        <dbReference type="ChEBI" id="CHEBI:16704"/>
        <dbReference type="ChEBI" id="CHEBI:17568"/>
        <dbReference type="ChEBI" id="CHEBI:43474"/>
        <dbReference type="ChEBI" id="CHEBI:57720"/>
        <dbReference type="EC" id="2.4.2.3"/>
    </reaction>
</comment>
<keyword evidence="5" id="KW-0808">Transferase</keyword>
<evidence type="ECO:0000256" key="2">
    <source>
        <dbReference type="ARBA" id="ARBA00011888"/>
    </source>
</evidence>
<evidence type="ECO:0000256" key="1">
    <source>
        <dbReference type="ARBA" id="ARBA00010456"/>
    </source>
</evidence>
<proteinExistence type="inferred from homology"/>
<comment type="similarity">
    <text evidence="1">Belongs to the PNP/UDP phosphorylase family.</text>
</comment>
<dbReference type="InterPro" id="IPR018016">
    <property type="entry name" value="Nucleoside_phosphorylase_CS"/>
</dbReference>
<dbReference type="PANTHER" id="PTHR43691">
    <property type="entry name" value="URIDINE PHOSPHORYLASE"/>
    <property type="match status" value="1"/>
</dbReference>
<dbReference type="CDD" id="cd17767">
    <property type="entry name" value="UP_EcUdp-like"/>
    <property type="match status" value="1"/>
</dbReference>
<dbReference type="STRING" id="1548.CSCA_1558"/>
<evidence type="ECO:0000256" key="5">
    <source>
        <dbReference type="ARBA" id="ARBA00022679"/>
    </source>
</evidence>
<evidence type="ECO:0000313" key="8">
    <source>
        <dbReference type="EMBL" id="AKA68683.1"/>
    </source>
</evidence>
<dbReference type="Pfam" id="PF01048">
    <property type="entry name" value="PNP_UDP_1"/>
    <property type="match status" value="1"/>
</dbReference>
<dbReference type="PROSITE" id="PS01232">
    <property type="entry name" value="PNP_UDP_1"/>
    <property type="match status" value="1"/>
</dbReference>
<dbReference type="GO" id="GO:0009164">
    <property type="term" value="P:nucleoside catabolic process"/>
    <property type="evidence" value="ECO:0007669"/>
    <property type="project" value="UniProtKB-ARBA"/>
</dbReference>
<dbReference type="KEGG" id="csq:CSCA_1558"/>
<dbReference type="GO" id="GO:0005829">
    <property type="term" value="C:cytosol"/>
    <property type="evidence" value="ECO:0007669"/>
    <property type="project" value="TreeGrafter"/>
</dbReference>
<dbReference type="EMBL" id="CP009933">
    <property type="protein sequence ID" value="AKA68683.1"/>
    <property type="molecule type" value="Genomic_DNA"/>
</dbReference>
<name>A0A0E3JZV0_CLOSL</name>
<protein>
    <recommendedName>
        <fullName evidence="3">Uridine phosphorylase</fullName>
        <ecNumber evidence="2">2.4.2.3</ecNumber>
    </recommendedName>
</protein>
<dbReference type="PANTHER" id="PTHR43691:SF11">
    <property type="entry name" value="FI09636P-RELATED"/>
    <property type="match status" value="1"/>
</dbReference>
<sequence>MTVIQPHIRCSNGLEVKYAILPGDPKRVDRIAEFLEDVEEVEFNREYKSLVGYYKGIKILAMSTGMGGASTGIAVEELKNIGLEVLIRIGSCGATQNGIKIGDLIIPNGIVRDEGASRAYVEEKYPAVPDTELLFNIIDSAQKKGFPYHVGITRSHDSFYTDEEENIDNYWSKKRVLGADMESAALFVIGGLRGLKTASILNVVVEFDGNLEEDINGYVDGENGTLDGEKKEILTALEAIYAYSNKN</sequence>
<keyword evidence="9" id="KW-1185">Reference proteome</keyword>
<evidence type="ECO:0000256" key="6">
    <source>
        <dbReference type="ARBA" id="ARBA00048447"/>
    </source>
</evidence>
<dbReference type="Proteomes" id="UP000033115">
    <property type="component" value="Chromosome"/>
</dbReference>
<dbReference type="GO" id="GO:0004850">
    <property type="term" value="F:uridine phosphorylase activity"/>
    <property type="evidence" value="ECO:0007669"/>
    <property type="project" value="UniProtKB-EC"/>
</dbReference>
<dbReference type="RefSeq" id="WP_029160102.1">
    <property type="nucleotide sequence ID" value="NZ_CP009933.1"/>
</dbReference>
<dbReference type="InterPro" id="IPR035994">
    <property type="entry name" value="Nucleoside_phosphorylase_sf"/>
</dbReference>
<dbReference type="SUPFAM" id="SSF53167">
    <property type="entry name" value="Purine and uridine phosphorylases"/>
    <property type="match status" value="1"/>
</dbReference>
<gene>
    <name evidence="8" type="ORF">CSCA_1558</name>
</gene>
<evidence type="ECO:0000259" key="7">
    <source>
        <dbReference type="Pfam" id="PF01048"/>
    </source>
</evidence>
<evidence type="ECO:0000313" key="9">
    <source>
        <dbReference type="Proteomes" id="UP000033115"/>
    </source>
</evidence>
<evidence type="ECO:0000256" key="3">
    <source>
        <dbReference type="ARBA" id="ARBA00021980"/>
    </source>
</evidence>
<organism evidence="8 9">
    <name type="scientific">Clostridium scatologenes</name>
    <dbReference type="NCBI Taxonomy" id="1548"/>
    <lineage>
        <taxon>Bacteria</taxon>
        <taxon>Bacillati</taxon>
        <taxon>Bacillota</taxon>
        <taxon>Clostridia</taxon>
        <taxon>Eubacteriales</taxon>
        <taxon>Clostridiaceae</taxon>
        <taxon>Clostridium</taxon>
    </lineage>
</organism>